<feature type="compositionally biased region" description="Low complexity" evidence="1">
    <location>
        <begin position="32"/>
        <end position="62"/>
    </location>
</feature>
<evidence type="ECO:0000313" key="3">
    <source>
        <dbReference type="Proteomes" id="UP001458415"/>
    </source>
</evidence>
<feature type="non-terminal residue" evidence="2">
    <location>
        <position position="1"/>
    </location>
</feature>
<dbReference type="EMBL" id="JBEPCU010002155">
    <property type="protein sequence ID" value="MER6985020.1"/>
    <property type="molecule type" value="Genomic_DNA"/>
</dbReference>
<sequence>RLLAATAAAAVLGAGAGAGVWYTVLRHDSTGPAAGPATAATVSTPAPSMSPSSPSSLSSPSPHEGTPEDSRDDTPATGPGRQVSTPAPGGAAPGYRRTQDPVGYTVDVPEGWTRRQKQGEKAPVVYYDSPSDGRQLQIFAVTEGTPATSLDLAENDPGYGFARQPGYQVLNRDSGSTWAELTYRYDDRDKGPRQVVDHRFQAADGTLYALRVSGPVTLPADRIRAPLTAALASFCPSGGHCG</sequence>
<evidence type="ECO:0000313" key="2">
    <source>
        <dbReference type="EMBL" id="MER6985020.1"/>
    </source>
</evidence>
<organism evidence="2 3">
    <name type="scientific">Streptomyces carpinensis</name>
    <dbReference type="NCBI Taxonomy" id="66369"/>
    <lineage>
        <taxon>Bacteria</taxon>
        <taxon>Bacillati</taxon>
        <taxon>Actinomycetota</taxon>
        <taxon>Actinomycetes</taxon>
        <taxon>Kitasatosporales</taxon>
        <taxon>Streptomycetaceae</taxon>
        <taxon>Streptomyces</taxon>
    </lineage>
</organism>
<name>A0ABV1WLF7_9ACTN</name>
<evidence type="ECO:0008006" key="4">
    <source>
        <dbReference type="Google" id="ProtNLM"/>
    </source>
</evidence>
<accession>A0ABV1WLF7</accession>
<gene>
    <name evidence="2" type="ORF">ABT317_50840</name>
</gene>
<evidence type="ECO:0000256" key="1">
    <source>
        <dbReference type="SAM" id="MobiDB-lite"/>
    </source>
</evidence>
<protein>
    <recommendedName>
        <fullName evidence="4">Serine/threonine protein kinase</fullName>
    </recommendedName>
</protein>
<feature type="compositionally biased region" description="Basic and acidic residues" evidence="1">
    <location>
        <begin position="65"/>
        <end position="74"/>
    </location>
</feature>
<comment type="caution">
    <text evidence="2">The sequence shown here is derived from an EMBL/GenBank/DDBJ whole genome shotgun (WGS) entry which is preliminary data.</text>
</comment>
<dbReference type="Proteomes" id="UP001458415">
    <property type="component" value="Unassembled WGS sequence"/>
</dbReference>
<reference evidence="2 3" key="1">
    <citation type="submission" date="2024-06" db="EMBL/GenBank/DDBJ databases">
        <title>The Natural Products Discovery Center: Release of the First 8490 Sequenced Strains for Exploring Actinobacteria Biosynthetic Diversity.</title>
        <authorList>
            <person name="Kalkreuter E."/>
            <person name="Kautsar S.A."/>
            <person name="Yang D."/>
            <person name="Bader C.D."/>
            <person name="Teijaro C.N."/>
            <person name="Fluegel L."/>
            <person name="Davis C.M."/>
            <person name="Simpson J.R."/>
            <person name="Lauterbach L."/>
            <person name="Steele A.D."/>
            <person name="Gui C."/>
            <person name="Meng S."/>
            <person name="Li G."/>
            <person name="Viehrig K."/>
            <person name="Ye F."/>
            <person name="Su P."/>
            <person name="Kiefer A.F."/>
            <person name="Nichols A."/>
            <person name="Cepeda A.J."/>
            <person name="Yan W."/>
            <person name="Fan B."/>
            <person name="Jiang Y."/>
            <person name="Adhikari A."/>
            <person name="Zheng C.-J."/>
            <person name="Schuster L."/>
            <person name="Cowan T.M."/>
            <person name="Smanski M.J."/>
            <person name="Chevrette M.G."/>
            <person name="De Carvalho L.P.S."/>
            <person name="Shen B."/>
        </authorList>
    </citation>
    <scope>NUCLEOTIDE SEQUENCE [LARGE SCALE GENOMIC DNA]</scope>
    <source>
        <strain evidence="2 3">NPDC000634</strain>
    </source>
</reference>
<keyword evidence="3" id="KW-1185">Reference proteome</keyword>
<feature type="region of interest" description="Disordered" evidence="1">
    <location>
        <begin position="32"/>
        <end position="120"/>
    </location>
</feature>
<proteinExistence type="predicted"/>